<keyword evidence="1" id="KW-0732">Signal</keyword>
<dbReference type="PANTHER" id="PTHR43649:SF30">
    <property type="entry name" value="ABC TRANSPORTER SUBSTRATE-BINDING PROTEIN"/>
    <property type="match status" value="1"/>
</dbReference>
<dbReference type="OrthoDB" id="2507686at2"/>
<dbReference type="Proteomes" id="UP000000323">
    <property type="component" value="Chromosome 2"/>
</dbReference>
<protein>
    <submittedName>
        <fullName evidence="2">Extracellular solute-binding protein family 1</fullName>
    </submittedName>
</protein>
<name>D1CIM0_THET1</name>
<dbReference type="CDD" id="cd13585">
    <property type="entry name" value="PBP2_TMBP_like"/>
    <property type="match status" value="1"/>
</dbReference>
<reference evidence="3" key="1">
    <citation type="journal article" date="2010" name="Stand. Genomic Sci.">
        <title>Complete genome sequence of 'Thermobaculum terrenum' type strain (YNP1).</title>
        <authorList>
            <person name="Kiss H."/>
            <person name="Cleland D."/>
            <person name="Lapidus A."/>
            <person name="Lucas S."/>
            <person name="Glavina Del Rio T."/>
            <person name="Nolan M."/>
            <person name="Tice H."/>
            <person name="Han C."/>
            <person name="Goodwin L."/>
            <person name="Pitluck S."/>
            <person name="Liolios K."/>
            <person name="Ivanova N."/>
            <person name="Mavromatis K."/>
            <person name="Ovchinnikova G."/>
            <person name="Pati A."/>
            <person name="Chen A."/>
            <person name="Palaniappan K."/>
            <person name="Land M."/>
            <person name="Hauser L."/>
            <person name="Chang Y."/>
            <person name="Jeffries C."/>
            <person name="Lu M."/>
            <person name="Brettin T."/>
            <person name="Detter J."/>
            <person name="Goker M."/>
            <person name="Tindall B."/>
            <person name="Beck B."/>
            <person name="McDermott T."/>
            <person name="Woyke T."/>
            <person name="Bristow J."/>
            <person name="Eisen J."/>
            <person name="Markowitz V."/>
            <person name="Hugenholtz P."/>
            <person name="Kyrpides N."/>
            <person name="Klenk H."/>
            <person name="Cheng J."/>
        </authorList>
    </citation>
    <scope>NUCLEOTIDE SEQUENCE [LARGE SCALE GENOMIC DNA]</scope>
    <source>
        <strain evidence="3">ATCC BAA-798 / YNP1</strain>
    </source>
</reference>
<dbReference type="KEGG" id="ttr:Tter_2703"/>
<dbReference type="PANTHER" id="PTHR43649">
    <property type="entry name" value="ARABINOSE-BINDING PROTEIN-RELATED"/>
    <property type="match status" value="1"/>
</dbReference>
<accession>D1CIM0</accession>
<dbReference type="InterPro" id="IPR006311">
    <property type="entry name" value="TAT_signal"/>
</dbReference>
<keyword evidence="3" id="KW-1185">Reference proteome</keyword>
<dbReference type="HOGENOM" id="CLU_031285_10_1_0"/>
<dbReference type="InterPro" id="IPR006059">
    <property type="entry name" value="SBP"/>
</dbReference>
<dbReference type="STRING" id="525904.Tter_2703"/>
<dbReference type="eggNOG" id="COG1653">
    <property type="taxonomic scope" value="Bacteria"/>
</dbReference>
<sequence>MSTYNGVSRRKFLKMSSAVGLAIALGGGLSACGSPSAPTPSATQVGGGATSGGSSPVRLDFWDMVWGPPEYIQTAKDLVKQFNDEHKSIQVNYRSIPWNNWYQTFTTAIGAGTAPDISTGAGYQAVQFYDSGAILPVDEVIEEWRKSGELEDFVPGSVDILKYDGHYVALPWAIDIRIPWYRTDMFEKAGVKEPTNWDELRAALKQLTGNGKYGMVASNDTGGTHYLYFFILNNGGGIFTKDRKLDWMNPRNVEAIKYLSSLVKDGSVSPASAGYSGDDASKAFGRGEAALKIDGPGFDQGFPADTAKKMAILPPIKGPHGDLGTVYWINNIMLYKQTKDPEATMEFLKWWSKNQKPLWTKGHNGQLPARKSFASDPYFKNDPRLSFINDKWVPVGKTVATHAPSIFPQLNAVEGQGVMQTLIQDILQGKDPVESMQKAEPQLKAIMGES</sequence>
<dbReference type="RefSeq" id="WP_012876622.1">
    <property type="nucleotide sequence ID" value="NC_013526.1"/>
</dbReference>
<feature type="signal peptide" evidence="1">
    <location>
        <begin position="1"/>
        <end position="31"/>
    </location>
</feature>
<evidence type="ECO:0000313" key="3">
    <source>
        <dbReference type="Proteomes" id="UP000000323"/>
    </source>
</evidence>
<evidence type="ECO:0000256" key="1">
    <source>
        <dbReference type="SAM" id="SignalP"/>
    </source>
</evidence>
<dbReference type="AlphaFoldDB" id="D1CIM0"/>
<feature type="chain" id="PRO_5003021301" evidence="1">
    <location>
        <begin position="32"/>
        <end position="450"/>
    </location>
</feature>
<gene>
    <name evidence="2" type="ordered locus">Tter_2703</name>
</gene>
<dbReference type="Gene3D" id="3.40.190.10">
    <property type="entry name" value="Periplasmic binding protein-like II"/>
    <property type="match status" value="2"/>
</dbReference>
<dbReference type="EMBL" id="CP001826">
    <property type="protein sequence ID" value="ACZ43591.1"/>
    <property type="molecule type" value="Genomic_DNA"/>
</dbReference>
<proteinExistence type="predicted"/>
<dbReference type="Pfam" id="PF01547">
    <property type="entry name" value="SBP_bac_1"/>
    <property type="match status" value="1"/>
</dbReference>
<evidence type="ECO:0000313" key="2">
    <source>
        <dbReference type="EMBL" id="ACZ43591.1"/>
    </source>
</evidence>
<dbReference type="NCBIfam" id="TIGR01409">
    <property type="entry name" value="TAT_signal_seq"/>
    <property type="match status" value="1"/>
</dbReference>
<organism evidence="2 3">
    <name type="scientific">Thermobaculum terrenum (strain ATCC BAA-798 / CCMEE 7001 / YNP1)</name>
    <dbReference type="NCBI Taxonomy" id="525904"/>
    <lineage>
        <taxon>Bacteria</taxon>
        <taxon>Bacillati</taxon>
        <taxon>Chloroflexota</taxon>
        <taxon>Chloroflexia</taxon>
        <taxon>Candidatus Thermobaculales</taxon>
        <taxon>Candidatus Thermobaculaceae</taxon>
        <taxon>Thermobaculum</taxon>
    </lineage>
</organism>
<dbReference type="PROSITE" id="PS51318">
    <property type="entry name" value="TAT"/>
    <property type="match status" value="1"/>
</dbReference>
<dbReference type="InterPro" id="IPR019546">
    <property type="entry name" value="TAT_signal_bac_arc"/>
</dbReference>
<dbReference type="InterPro" id="IPR050490">
    <property type="entry name" value="Bact_solute-bd_prot1"/>
</dbReference>
<dbReference type="SUPFAM" id="SSF53850">
    <property type="entry name" value="Periplasmic binding protein-like II"/>
    <property type="match status" value="1"/>
</dbReference>